<name>A0ABS7UUW6_9BACI</name>
<dbReference type="PROSITE" id="PS50850">
    <property type="entry name" value="MFS"/>
    <property type="match status" value="1"/>
</dbReference>
<dbReference type="Pfam" id="PF07690">
    <property type="entry name" value="MFS_1"/>
    <property type="match status" value="1"/>
</dbReference>
<evidence type="ECO:0000313" key="9">
    <source>
        <dbReference type="Proteomes" id="UP001165287"/>
    </source>
</evidence>
<dbReference type="InterPro" id="IPR011701">
    <property type="entry name" value="MFS"/>
</dbReference>
<organism evidence="8 9">
    <name type="scientific">Metabacillus rhizolycopersici</name>
    <dbReference type="NCBI Taxonomy" id="2875709"/>
    <lineage>
        <taxon>Bacteria</taxon>
        <taxon>Bacillati</taxon>
        <taxon>Bacillota</taxon>
        <taxon>Bacilli</taxon>
        <taxon>Bacillales</taxon>
        <taxon>Bacillaceae</taxon>
        <taxon>Metabacillus</taxon>
    </lineage>
</organism>
<protein>
    <submittedName>
        <fullName evidence="8">MFS transporter</fullName>
    </submittedName>
</protein>
<evidence type="ECO:0000256" key="3">
    <source>
        <dbReference type="ARBA" id="ARBA00022692"/>
    </source>
</evidence>
<dbReference type="InterPro" id="IPR052714">
    <property type="entry name" value="MFS_Exporter"/>
</dbReference>
<dbReference type="PANTHER" id="PTHR23531">
    <property type="entry name" value="QUINOLENE RESISTANCE PROTEIN NORA"/>
    <property type="match status" value="1"/>
</dbReference>
<proteinExistence type="predicted"/>
<evidence type="ECO:0000313" key="8">
    <source>
        <dbReference type="EMBL" id="MBZ5752106.1"/>
    </source>
</evidence>
<evidence type="ECO:0000256" key="5">
    <source>
        <dbReference type="ARBA" id="ARBA00023136"/>
    </source>
</evidence>
<dbReference type="PROSITE" id="PS00216">
    <property type="entry name" value="SUGAR_TRANSPORT_1"/>
    <property type="match status" value="1"/>
</dbReference>
<dbReference type="Proteomes" id="UP001165287">
    <property type="component" value="Unassembled WGS sequence"/>
</dbReference>
<sequence length="404" mass="44673">MKREKNKPKLWTKDFIIISLTNFFVHVVFYLLMATVAIYVMSEYQASSGMAGLTVGVYVISALVARVFAGKYLDRIGRKRALIGSFVIFTISMLLHFGENSLIVLFIIRFIQGAAHGFLTTAAGAVAADIIPNERRGEGTGYYATSMNLAMAIGPFLGIYLSGYADFQMIILVGSIIAIIGFVSSLFLQVPKVEDSEEQVHKISRFNVRHYIELKAVPISVLLFLVTFAYSSLLAFLSLYAEDIQLVEVASFFFIVYAASLIVSRPITGKWFDKYGENRVTYPLLLCMAIGLFLLSQAHNGFLFLLSAVFIGIGYGTVQSNFLAIAIKQSPPNRTALATSTFFIFLDLGSGLGPYLLGIVVGMMGFRHLYFTAAIWILACIGIYYFVHGKKAAAERKDMIRHSA</sequence>
<feature type="transmembrane region" description="Helical" evidence="6">
    <location>
        <begin position="211"/>
        <end position="237"/>
    </location>
</feature>
<feature type="transmembrane region" description="Helical" evidence="6">
    <location>
        <begin position="336"/>
        <end position="357"/>
    </location>
</feature>
<feature type="transmembrane region" description="Helical" evidence="6">
    <location>
        <begin position="280"/>
        <end position="296"/>
    </location>
</feature>
<dbReference type="InterPro" id="IPR005829">
    <property type="entry name" value="Sugar_transporter_CS"/>
</dbReference>
<dbReference type="EMBL" id="JAIQUM010000046">
    <property type="protein sequence ID" value="MBZ5752106.1"/>
    <property type="molecule type" value="Genomic_DNA"/>
</dbReference>
<dbReference type="PANTHER" id="PTHR23531:SF2">
    <property type="entry name" value="PERMEASE"/>
    <property type="match status" value="1"/>
</dbReference>
<comment type="subcellular location">
    <subcellularLocation>
        <location evidence="1">Cell membrane</location>
        <topology evidence="1">Multi-pass membrane protein</topology>
    </subcellularLocation>
</comment>
<evidence type="ECO:0000259" key="7">
    <source>
        <dbReference type="PROSITE" id="PS50850"/>
    </source>
</evidence>
<feature type="transmembrane region" description="Helical" evidence="6">
    <location>
        <begin position="81"/>
        <end position="97"/>
    </location>
</feature>
<comment type="caution">
    <text evidence="8">The sequence shown here is derived from an EMBL/GenBank/DDBJ whole genome shotgun (WGS) entry which is preliminary data.</text>
</comment>
<keyword evidence="9" id="KW-1185">Reference proteome</keyword>
<feature type="transmembrane region" description="Helical" evidence="6">
    <location>
        <begin position="103"/>
        <end position="128"/>
    </location>
</feature>
<dbReference type="InterPro" id="IPR020846">
    <property type="entry name" value="MFS_dom"/>
</dbReference>
<keyword evidence="4 6" id="KW-1133">Transmembrane helix</keyword>
<dbReference type="InterPro" id="IPR036259">
    <property type="entry name" value="MFS_trans_sf"/>
</dbReference>
<keyword evidence="5 6" id="KW-0472">Membrane</keyword>
<dbReference type="RefSeq" id="WP_224140540.1">
    <property type="nucleotide sequence ID" value="NZ_JAIQUM010000046.1"/>
</dbReference>
<feature type="transmembrane region" description="Helical" evidence="6">
    <location>
        <begin position="249"/>
        <end position="268"/>
    </location>
</feature>
<evidence type="ECO:0000256" key="2">
    <source>
        <dbReference type="ARBA" id="ARBA00022448"/>
    </source>
</evidence>
<evidence type="ECO:0000256" key="4">
    <source>
        <dbReference type="ARBA" id="ARBA00022989"/>
    </source>
</evidence>
<keyword evidence="3 6" id="KW-0812">Transmembrane</keyword>
<dbReference type="CDD" id="cd17489">
    <property type="entry name" value="MFS_YfcJ_like"/>
    <property type="match status" value="1"/>
</dbReference>
<gene>
    <name evidence="8" type="ORF">K9V48_18085</name>
</gene>
<feature type="transmembrane region" description="Helical" evidence="6">
    <location>
        <begin position="48"/>
        <end position="69"/>
    </location>
</feature>
<dbReference type="SUPFAM" id="SSF103473">
    <property type="entry name" value="MFS general substrate transporter"/>
    <property type="match status" value="1"/>
</dbReference>
<reference evidence="8" key="1">
    <citation type="submission" date="2024-05" db="EMBL/GenBank/DDBJ databases">
        <title>Metabacillus sp. nov., isolated from the rhizosphere soil of tomato plants.</title>
        <authorList>
            <person name="Ma R."/>
        </authorList>
    </citation>
    <scope>NUCLEOTIDE SEQUENCE</scope>
    <source>
        <strain evidence="8">DBTR6</strain>
    </source>
</reference>
<keyword evidence="2" id="KW-0813">Transport</keyword>
<feature type="transmembrane region" description="Helical" evidence="6">
    <location>
        <begin position="140"/>
        <end position="161"/>
    </location>
</feature>
<feature type="domain" description="Major facilitator superfamily (MFS) profile" evidence="7">
    <location>
        <begin position="14"/>
        <end position="391"/>
    </location>
</feature>
<feature type="transmembrane region" description="Helical" evidence="6">
    <location>
        <begin position="20"/>
        <end position="42"/>
    </location>
</feature>
<dbReference type="Gene3D" id="1.20.1250.20">
    <property type="entry name" value="MFS general substrate transporter like domains"/>
    <property type="match status" value="1"/>
</dbReference>
<evidence type="ECO:0000256" key="1">
    <source>
        <dbReference type="ARBA" id="ARBA00004651"/>
    </source>
</evidence>
<feature type="transmembrane region" description="Helical" evidence="6">
    <location>
        <begin position="369"/>
        <end position="387"/>
    </location>
</feature>
<feature type="transmembrane region" description="Helical" evidence="6">
    <location>
        <begin position="302"/>
        <end position="324"/>
    </location>
</feature>
<evidence type="ECO:0000256" key="6">
    <source>
        <dbReference type="SAM" id="Phobius"/>
    </source>
</evidence>
<accession>A0ABS7UUW6</accession>
<feature type="transmembrane region" description="Helical" evidence="6">
    <location>
        <begin position="167"/>
        <end position="190"/>
    </location>
</feature>